<feature type="chain" id="PRO_5043629818" evidence="1">
    <location>
        <begin position="27"/>
        <end position="109"/>
    </location>
</feature>
<evidence type="ECO:0000313" key="2">
    <source>
        <dbReference type="EMBL" id="GIZ00798.1"/>
    </source>
</evidence>
<evidence type="ECO:0000256" key="1">
    <source>
        <dbReference type="SAM" id="SignalP"/>
    </source>
</evidence>
<dbReference type="AlphaFoldDB" id="A0AAV4Y0Y3"/>
<keyword evidence="1" id="KW-0732">Signal</keyword>
<feature type="signal peptide" evidence="1">
    <location>
        <begin position="1"/>
        <end position="26"/>
    </location>
</feature>
<comment type="caution">
    <text evidence="2">The sequence shown here is derived from an EMBL/GenBank/DDBJ whole genome shotgun (WGS) entry which is preliminary data.</text>
</comment>
<gene>
    <name evidence="2" type="ORF">CEXT_803951</name>
</gene>
<dbReference type="Proteomes" id="UP001054945">
    <property type="component" value="Unassembled WGS sequence"/>
</dbReference>
<evidence type="ECO:0000313" key="3">
    <source>
        <dbReference type="Proteomes" id="UP001054945"/>
    </source>
</evidence>
<dbReference type="EMBL" id="BPLR01018587">
    <property type="protein sequence ID" value="GIZ00798.1"/>
    <property type="molecule type" value="Genomic_DNA"/>
</dbReference>
<organism evidence="2 3">
    <name type="scientific">Caerostris extrusa</name>
    <name type="common">Bark spider</name>
    <name type="synonym">Caerostris bankana</name>
    <dbReference type="NCBI Taxonomy" id="172846"/>
    <lineage>
        <taxon>Eukaryota</taxon>
        <taxon>Metazoa</taxon>
        <taxon>Ecdysozoa</taxon>
        <taxon>Arthropoda</taxon>
        <taxon>Chelicerata</taxon>
        <taxon>Arachnida</taxon>
        <taxon>Araneae</taxon>
        <taxon>Araneomorphae</taxon>
        <taxon>Entelegynae</taxon>
        <taxon>Araneoidea</taxon>
        <taxon>Araneidae</taxon>
        <taxon>Caerostris</taxon>
    </lineage>
</organism>
<proteinExistence type="predicted"/>
<sequence length="109" mass="12269">MLMCGHFGTWKSIHLLVAISIGKCSTDIAGMLNPSSQMNWLVSSLVYSSEWSTACFLLETMDNRFNGVNVCIIYCGKSIRLENWFGIGQCGMHKNRLKKQLNEMASELE</sequence>
<protein>
    <submittedName>
        <fullName evidence="2">Uncharacterized protein</fullName>
    </submittedName>
</protein>
<name>A0AAV4Y0Y3_CAEEX</name>
<accession>A0AAV4Y0Y3</accession>
<reference evidence="2 3" key="1">
    <citation type="submission" date="2021-06" db="EMBL/GenBank/DDBJ databases">
        <title>Caerostris extrusa draft genome.</title>
        <authorList>
            <person name="Kono N."/>
            <person name="Arakawa K."/>
        </authorList>
    </citation>
    <scope>NUCLEOTIDE SEQUENCE [LARGE SCALE GENOMIC DNA]</scope>
</reference>
<keyword evidence="3" id="KW-1185">Reference proteome</keyword>